<dbReference type="SMART" id="SM00354">
    <property type="entry name" value="HTH_LACI"/>
    <property type="match status" value="1"/>
</dbReference>
<dbReference type="Pfam" id="PF13377">
    <property type="entry name" value="Peripla_BP_3"/>
    <property type="match status" value="1"/>
</dbReference>
<feature type="compositionally biased region" description="Polar residues" evidence="4">
    <location>
        <begin position="328"/>
        <end position="341"/>
    </location>
</feature>
<keyword evidence="2" id="KW-0238">DNA-binding</keyword>
<organism evidence="7 8">
    <name type="scientific">Kribbella caucasensis</name>
    <dbReference type="NCBI Taxonomy" id="2512215"/>
    <lineage>
        <taxon>Bacteria</taxon>
        <taxon>Bacillati</taxon>
        <taxon>Actinomycetota</taxon>
        <taxon>Actinomycetes</taxon>
        <taxon>Propionibacteriales</taxon>
        <taxon>Kribbellaceae</taxon>
        <taxon>Kribbella</taxon>
    </lineage>
</organism>
<evidence type="ECO:0000313" key="7">
    <source>
        <dbReference type="EMBL" id="TDO52219.1"/>
    </source>
</evidence>
<evidence type="ECO:0000313" key="8">
    <source>
        <dbReference type="Proteomes" id="UP000295388"/>
    </source>
</evidence>
<evidence type="ECO:0000259" key="6">
    <source>
        <dbReference type="PROSITE" id="PS50943"/>
    </source>
</evidence>
<dbReference type="InterPro" id="IPR001387">
    <property type="entry name" value="Cro/C1-type_HTH"/>
</dbReference>
<evidence type="ECO:0000256" key="3">
    <source>
        <dbReference type="ARBA" id="ARBA00023163"/>
    </source>
</evidence>
<sequence>MNVSITIADVAARAGVSKTTVSRVLNGKGELDIRTAERVRQVIAELGYVPSARAVGLARGRTRIVGMLVPSLTWPWMGEVLQGAVDVVESEGYGLLLFTCNRGEESMQQFASQVSAQSFDGLLVIEPEGTLSYIEQLHARGLPVVLIDDRGKQPLFPSVATTNRTGGESAAQHLLELGRHRPLVITGVERFGCTQERLDGFRDTYAAAGHELDPRLVFEGDFTHESGRRGVQYALDAGLAFDSVFAHNDLSAGGAIQAVRETGRNVPNDVSVVGFDDIPYAEHTEPPLTTVHQPMRQMGQAAARMLMGYFGGQPLPEDPKVLPTTLIVRSSTAPARPTTAQPKPGQRRPAQPEPDQPKPGRPEPGQSEPSTTPG</sequence>
<dbReference type="InterPro" id="IPR046335">
    <property type="entry name" value="LacI/GalR-like_sensor"/>
</dbReference>
<evidence type="ECO:0000256" key="1">
    <source>
        <dbReference type="ARBA" id="ARBA00023015"/>
    </source>
</evidence>
<dbReference type="PRINTS" id="PR00036">
    <property type="entry name" value="HTHLACI"/>
</dbReference>
<keyword evidence="3" id="KW-0804">Transcription</keyword>
<dbReference type="AlphaFoldDB" id="A0A4R6KQV0"/>
<evidence type="ECO:0000259" key="5">
    <source>
        <dbReference type="PROSITE" id="PS50932"/>
    </source>
</evidence>
<proteinExistence type="predicted"/>
<dbReference type="InterPro" id="IPR028082">
    <property type="entry name" value="Peripla_BP_I"/>
</dbReference>
<dbReference type="PROSITE" id="PS50943">
    <property type="entry name" value="HTH_CROC1"/>
    <property type="match status" value="1"/>
</dbReference>
<dbReference type="GO" id="GO:0000976">
    <property type="term" value="F:transcription cis-regulatory region binding"/>
    <property type="evidence" value="ECO:0007669"/>
    <property type="project" value="TreeGrafter"/>
</dbReference>
<dbReference type="SUPFAM" id="SSF47413">
    <property type="entry name" value="lambda repressor-like DNA-binding domains"/>
    <property type="match status" value="1"/>
</dbReference>
<dbReference type="PANTHER" id="PTHR30146:SF153">
    <property type="entry name" value="LACTOSE OPERON REPRESSOR"/>
    <property type="match status" value="1"/>
</dbReference>
<feature type="domain" description="HTH cro/C1-type" evidence="6">
    <location>
        <begin position="5"/>
        <end position="49"/>
    </location>
</feature>
<protein>
    <submittedName>
        <fullName evidence="7">LacI family transcriptional regulator</fullName>
    </submittedName>
</protein>
<dbReference type="Gene3D" id="1.10.260.40">
    <property type="entry name" value="lambda repressor-like DNA-binding domains"/>
    <property type="match status" value="1"/>
</dbReference>
<feature type="region of interest" description="Disordered" evidence="4">
    <location>
        <begin position="328"/>
        <end position="374"/>
    </location>
</feature>
<dbReference type="PANTHER" id="PTHR30146">
    <property type="entry name" value="LACI-RELATED TRANSCRIPTIONAL REPRESSOR"/>
    <property type="match status" value="1"/>
</dbReference>
<keyword evidence="1" id="KW-0805">Transcription regulation</keyword>
<keyword evidence="8" id="KW-1185">Reference proteome</keyword>
<comment type="caution">
    <text evidence="7">The sequence shown here is derived from an EMBL/GenBank/DDBJ whole genome shotgun (WGS) entry which is preliminary data.</text>
</comment>
<name>A0A4R6KQV0_9ACTN</name>
<dbReference type="Proteomes" id="UP000295388">
    <property type="component" value="Unassembled WGS sequence"/>
</dbReference>
<accession>A0A4R6KQV0</accession>
<evidence type="ECO:0000256" key="4">
    <source>
        <dbReference type="SAM" id="MobiDB-lite"/>
    </source>
</evidence>
<reference evidence="7 8" key="1">
    <citation type="submission" date="2019-03" db="EMBL/GenBank/DDBJ databases">
        <title>Genomic Encyclopedia of Type Strains, Phase III (KMG-III): the genomes of soil and plant-associated and newly described type strains.</title>
        <authorList>
            <person name="Whitman W."/>
        </authorList>
    </citation>
    <scope>NUCLEOTIDE SEQUENCE [LARGE SCALE GENOMIC DNA]</scope>
    <source>
        <strain evidence="7 8">VKM Ac-2527</strain>
    </source>
</reference>
<dbReference type="GO" id="GO:0003700">
    <property type="term" value="F:DNA-binding transcription factor activity"/>
    <property type="evidence" value="ECO:0007669"/>
    <property type="project" value="TreeGrafter"/>
</dbReference>
<dbReference type="PROSITE" id="PS00356">
    <property type="entry name" value="HTH_LACI_1"/>
    <property type="match status" value="1"/>
</dbReference>
<gene>
    <name evidence="7" type="ORF">EV643_10256</name>
</gene>
<dbReference type="InterPro" id="IPR010982">
    <property type="entry name" value="Lambda_DNA-bd_dom_sf"/>
</dbReference>
<dbReference type="CDD" id="cd01392">
    <property type="entry name" value="HTH_LacI"/>
    <property type="match status" value="1"/>
</dbReference>
<evidence type="ECO:0000256" key="2">
    <source>
        <dbReference type="ARBA" id="ARBA00023125"/>
    </source>
</evidence>
<dbReference type="SUPFAM" id="SSF53822">
    <property type="entry name" value="Periplasmic binding protein-like I"/>
    <property type="match status" value="1"/>
</dbReference>
<dbReference type="InterPro" id="IPR000843">
    <property type="entry name" value="HTH_LacI"/>
</dbReference>
<dbReference type="EMBL" id="SNWQ01000002">
    <property type="protein sequence ID" value="TDO52219.1"/>
    <property type="molecule type" value="Genomic_DNA"/>
</dbReference>
<dbReference type="Gene3D" id="3.40.50.2300">
    <property type="match status" value="2"/>
</dbReference>
<dbReference type="PROSITE" id="PS50932">
    <property type="entry name" value="HTH_LACI_2"/>
    <property type="match status" value="1"/>
</dbReference>
<dbReference type="CDD" id="cd06267">
    <property type="entry name" value="PBP1_LacI_sugar_binding-like"/>
    <property type="match status" value="1"/>
</dbReference>
<feature type="domain" description="HTH lacI-type" evidence="5">
    <location>
        <begin position="5"/>
        <end position="59"/>
    </location>
</feature>
<dbReference type="Pfam" id="PF00356">
    <property type="entry name" value="LacI"/>
    <property type="match status" value="1"/>
</dbReference>